<protein>
    <submittedName>
        <fullName evidence="2">Acetyltransferase, gnat family</fullName>
    </submittedName>
</protein>
<dbReference type="PATRIC" id="fig|1291052.5.peg.969"/>
<dbReference type="Gene3D" id="3.40.630.30">
    <property type="match status" value="1"/>
</dbReference>
<evidence type="ECO:0000259" key="1">
    <source>
        <dbReference type="PROSITE" id="PS51186"/>
    </source>
</evidence>
<evidence type="ECO:0000313" key="3">
    <source>
        <dbReference type="Proteomes" id="UP000051679"/>
    </source>
</evidence>
<organism evidence="2 3">
    <name type="scientific">Lacticaseibacillus sharpeae JCM 1186 = DSM 20505</name>
    <dbReference type="NCBI Taxonomy" id="1291052"/>
    <lineage>
        <taxon>Bacteria</taxon>
        <taxon>Bacillati</taxon>
        <taxon>Bacillota</taxon>
        <taxon>Bacilli</taxon>
        <taxon>Lactobacillales</taxon>
        <taxon>Lactobacillaceae</taxon>
        <taxon>Lacticaseibacillus</taxon>
    </lineage>
</organism>
<accession>A0A0R1ZMY2</accession>
<dbReference type="RefSeq" id="WP_054677847.1">
    <property type="nucleotide sequence ID" value="NZ_AYYO01000011.1"/>
</dbReference>
<dbReference type="Proteomes" id="UP000051679">
    <property type="component" value="Unassembled WGS sequence"/>
</dbReference>
<proteinExistence type="predicted"/>
<keyword evidence="2" id="KW-0808">Transferase</keyword>
<name>A0A0R1ZMY2_9LACO</name>
<dbReference type="GO" id="GO:0016747">
    <property type="term" value="F:acyltransferase activity, transferring groups other than amino-acyl groups"/>
    <property type="evidence" value="ECO:0007669"/>
    <property type="project" value="InterPro"/>
</dbReference>
<dbReference type="PROSITE" id="PS51186">
    <property type="entry name" value="GNAT"/>
    <property type="match status" value="1"/>
</dbReference>
<dbReference type="OrthoDB" id="9796381at2"/>
<feature type="domain" description="N-acetyltransferase" evidence="1">
    <location>
        <begin position="4"/>
        <end position="171"/>
    </location>
</feature>
<dbReference type="EMBL" id="AYYO01000011">
    <property type="protein sequence ID" value="KRM55903.1"/>
    <property type="molecule type" value="Genomic_DNA"/>
</dbReference>
<sequence>MTKIFVRKATVADIPAIMQVIADAKAFLAGQNIDQWQGAYPNTAAVQKDVAAGTGRVLCVDGVVSGIASLIPGPDPFYGFIEGAGWSTNRDYFAIHRFAIGNNGRGQHLSRPFMTALLSELYSRGVRDVRVDTHPDNKIMQHVVTSNGFVHVGTVYLDEPVPERLAYEYIF</sequence>
<dbReference type="STRING" id="1291052.FC18_GL000955"/>
<keyword evidence="3" id="KW-1185">Reference proteome</keyword>
<evidence type="ECO:0000313" key="2">
    <source>
        <dbReference type="EMBL" id="KRM55903.1"/>
    </source>
</evidence>
<dbReference type="InterPro" id="IPR016181">
    <property type="entry name" value="Acyl_CoA_acyltransferase"/>
</dbReference>
<comment type="caution">
    <text evidence="2">The sequence shown here is derived from an EMBL/GenBank/DDBJ whole genome shotgun (WGS) entry which is preliminary data.</text>
</comment>
<reference evidence="2 3" key="1">
    <citation type="journal article" date="2015" name="Genome Announc.">
        <title>Expanding the biotechnology potential of lactobacilli through comparative genomics of 213 strains and associated genera.</title>
        <authorList>
            <person name="Sun Z."/>
            <person name="Harris H.M."/>
            <person name="McCann A."/>
            <person name="Guo C."/>
            <person name="Argimon S."/>
            <person name="Zhang W."/>
            <person name="Yang X."/>
            <person name="Jeffery I.B."/>
            <person name="Cooney J.C."/>
            <person name="Kagawa T.F."/>
            <person name="Liu W."/>
            <person name="Song Y."/>
            <person name="Salvetti E."/>
            <person name="Wrobel A."/>
            <person name="Rasinkangas P."/>
            <person name="Parkhill J."/>
            <person name="Rea M.C."/>
            <person name="O'Sullivan O."/>
            <person name="Ritari J."/>
            <person name="Douillard F.P."/>
            <person name="Paul Ross R."/>
            <person name="Yang R."/>
            <person name="Briner A.E."/>
            <person name="Felis G.E."/>
            <person name="de Vos W.M."/>
            <person name="Barrangou R."/>
            <person name="Klaenhammer T.R."/>
            <person name="Caufield P.W."/>
            <person name="Cui Y."/>
            <person name="Zhang H."/>
            <person name="O'Toole P.W."/>
        </authorList>
    </citation>
    <scope>NUCLEOTIDE SEQUENCE [LARGE SCALE GENOMIC DNA]</scope>
    <source>
        <strain evidence="2 3">DSM 20505</strain>
    </source>
</reference>
<gene>
    <name evidence="2" type="ORF">FC18_GL000955</name>
</gene>
<dbReference type="InterPro" id="IPR000182">
    <property type="entry name" value="GNAT_dom"/>
</dbReference>
<dbReference type="AlphaFoldDB" id="A0A0R1ZMY2"/>
<dbReference type="SUPFAM" id="SSF55729">
    <property type="entry name" value="Acyl-CoA N-acyltransferases (Nat)"/>
    <property type="match status" value="1"/>
</dbReference>